<evidence type="ECO:0000256" key="3">
    <source>
        <dbReference type="ARBA" id="ARBA00046271"/>
    </source>
</evidence>
<dbReference type="EMBL" id="JAWDJX010000085">
    <property type="protein sequence ID" value="KAK3046637.1"/>
    <property type="molecule type" value="Genomic_DNA"/>
</dbReference>
<evidence type="ECO:0000313" key="5">
    <source>
        <dbReference type="EMBL" id="KAK3046637.1"/>
    </source>
</evidence>
<sequence>MGTGSIRTGFRCRTQQQHLRNDTLLTVFSGRRYLRILKWHPSWSSAYRALNSNQASLPRTLEVAKFAFLGFYYFLEMPTITNTMRATNFDWGHLLQAEANKCWVYAIAFSILLSLYQLYESLTSSPAAEQSSKDVSITQEDEKAPKPAKPAKVAPVQYTDVCRQLLVDGCDLIIATSAAGWLIADEMKVGTA</sequence>
<keyword evidence="6" id="KW-1185">Reference proteome</keyword>
<reference evidence="5" key="1">
    <citation type="submission" date="2023-04" db="EMBL/GenBank/DDBJ databases">
        <title>Black Yeasts Isolated from many extreme environments.</title>
        <authorList>
            <person name="Coleine C."/>
            <person name="Stajich J.E."/>
            <person name="Selbmann L."/>
        </authorList>
    </citation>
    <scope>NUCLEOTIDE SEQUENCE</scope>
    <source>
        <strain evidence="5">CCFEE 5312</strain>
    </source>
</reference>
<evidence type="ECO:0000313" key="6">
    <source>
        <dbReference type="Proteomes" id="UP001271007"/>
    </source>
</evidence>
<feature type="region of interest" description="Disordered" evidence="4">
    <location>
        <begin position="130"/>
        <end position="151"/>
    </location>
</feature>
<comment type="subcellular location">
    <subcellularLocation>
        <location evidence="3">Peroxisome membrane</location>
    </subcellularLocation>
</comment>
<dbReference type="InterPro" id="IPR008733">
    <property type="entry name" value="PEX11"/>
</dbReference>
<dbReference type="GO" id="GO:0016559">
    <property type="term" value="P:peroxisome fission"/>
    <property type="evidence" value="ECO:0007669"/>
    <property type="project" value="InterPro"/>
</dbReference>
<dbReference type="GO" id="GO:0005778">
    <property type="term" value="C:peroxisomal membrane"/>
    <property type="evidence" value="ECO:0007669"/>
    <property type="project" value="UniProtKB-SubCell"/>
</dbReference>
<organism evidence="5 6">
    <name type="scientific">Extremus antarcticus</name>
    <dbReference type="NCBI Taxonomy" id="702011"/>
    <lineage>
        <taxon>Eukaryota</taxon>
        <taxon>Fungi</taxon>
        <taxon>Dikarya</taxon>
        <taxon>Ascomycota</taxon>
        <taxon>Pezizomycotina</taxon>
        <taxon>Dothideomycetes</taxon>
        <taxon>Dothideomycetidae</taxon>
        <taxon>Mycosphaerellales</taxon>
        <taxon>Extremaceae</taxon>
        <taxon>Extremus</taxon>
    </lineage>
</organism>
<keyword evidence="2" id="KW-0576">Peroxisome</keyword>
<evidence type="ECO:0000256" key="4">
    <source>
        <dbReference type="SAM" id="MobiDB-lite"/>
    </source>
</evidence>
<dbReference type="Pfam" id="PF05648">
    <property type="entry name" value="PEX11"/>
    <property type="match status" value="1"/>
</dbReference>
<keyword evidence="1" id="KW-0472">Membrane</keyword>
<gene>
    <name evidence="5" type="ORF">LTR09_011919</name>
</gene>
<name>A0AAJ0G466_9PEZI</name>
<evidence type="ECO:0000256" key="1">
    <source>
        <dbReference type="ARBA" id="ARBA00023136"/>
    </source>
</evidence>
<accession>A0AAJ0G466</accession>
<protein>
    <submittedName>
        <fullName evidence="5">Uncharacterized protein</fullName>
    </submittedName>
</protein>
<dbReference type="AlphaFoldDB" id="A0AAJ0G466"/>
<proteinExistence type="predicted"/>
<evidence type="ECO:0000256" key="2">
    <source>
        <dbReference type="ARBA" id="ARBA00023140"/>
    </source>
</evidence>
<dbReference type="Proteomes" id="UP001271007">
    <property type="component" value="Unassembled WGS sequence"/>
</dbReference>
<comment type="caution">
    <text evidence="5">The sequence shown here is derived from an EMBL/GenBank/DDBJ whole genome shotgun (WGS) entry which is preliminary data.</text>
</comment>